<keyword evidence="1" id="KW-0732">Signal</keyword>
<dbReference type="EMBL" id="JAYLVJ010000073">
    <property type="protein sequence ID" value="MEO1759293.1"/>
    <property type="molecule type" value="Genomic_DNA"/>
</dbReference>
<evidence type="ECO:0008006" key="4">
    <source>
        <dbReference type="Google" id="ProtNLM"/>
    </source>
</evidence>
<evidence type="ECO:0000313" key="2">
    <source>
        <dbReference type="EMBL" id="MEO1759293.1"/>
    </source>
</evidence>
<gene>
    <name evidence="2" type="ORF">VOI32_35980</name>
</gene>
<dbReference type="RefSeq" id="WP_012406475.1">
    <property type="nucleotide sequence ID" value="NZ_JAKUCO010000070.1"/>
</dbReference>
<organism evidence="2 3">
    <name type="scientific">Paraburkholderia caribensis</name>
    <dbReference type="NCBI Taxonomy" id="75105"/>
    <lineage>
        <taxon>Bacteria</taxon>
        <taxon>Pseudomonadati</taxon>
        <taxon>Pseudomonadota</taxon>
        <taxon>Betaproteobacteria</taxon>
        <taxon>Burkholderiales</taxon>
        <taxon>Burkholderiaceae</taxon>
        <taxon>Paraburkholderia</taxon>
    </lineage>
</organism>
<name>A0ABV0E7A2_9BURK</name>
<proteinExistence type="predicted"/>
<feature type="signal peptide" evidence="1">
    <location>
        <begin position="1"/>
        <end position="25"/>
    </location>
</feature>
<sequence>MKQTSILVAIALVTSIVVAHRPAVAAGGSDAITLTPVDDKAACSPTVSTQGTPGKSVELCITKGLFAHDLYEVKIDGTVVVKGIDDATTNGVNGAYGGQSINLTCTPVLSAPENVTDSQIESMRTLDPKATREQLKRQYVLLNTTETGRHCVVRTDSTNFLAVDILFE</sequence>
<reference evidence="2 3" key="1">
    <citation type="submission" date="2024-01" db="EMBL/GenBank/DDBJ databases">
        <title>The diversity of rhizobia nodulating Mimosa spp. in eleven states of Brazil covering several biomes is determined by host plant, location, and edaphic factors.</title>
        <authorList>
            <person name="Rouws L."/>
            <person name="Barauna A."/>
            <person name="Beukes C."/>
            <person name="De Faria S.M."/>
            <person name="Gross E."/>
            <person name="Dos Reis Junior F.B."/>
            <person name="Simon M."/>
            <person name="Maluk M."/>
            <person name="Odee D.W."/>
            <person name="Kenicer G."/>
            <person name="Young J.P.W."/>
            <person name="Reis V.M."/>
            <person name="Zilli J."/>
            <person name="James E.K."/>
        </authorList>
    </citation>
    <scope>NUCLEOTIDE SEQUENCE [LARGE SCALE GENOMIC DNA]</scope>
    <source>
        <strain evidence="2 3">JHI1651</strain>
    </source>
</reference>
<dbReference type="Proteomes" id="UP001462961">
    <property type="component" value="Unassembled WGS sequence"/>
</dbReference>
<evidence type="ECO:0000256" key="1">
    <source>
        <dbReference type="SAM" id="SignalP"/>
    </source>
</evidence>
<keyword evidence="3" id="KW-1185">Reference proteome</keyword>
<comment type="caution">
    <text evidence="2">The sequence shown here is derived from an EMBL/GenBank/DDBJ whole genome shotgun (WGS) entry which is preliminary data.</text>
</comment>
<protein>
    <recommendedName>
        <fullName evidence="4">Secreted protein</fullName>
    </recommendedName>
</protein>
<accession>A0ABV0E7A2</accession>
<feature type="chain" id="PRO_5047221803" description="Secreted protein" evidence="1">
    <location>
        <begin position="26"/>
        <end position="168"/>
    </location>
</feature>
<evidence type="ECO:0000313" key="3">
    <source>
        <dbReference type="Proteomes" id="UP001462961"/>
    </source>
</evidence>